<keyword evidence="5" id="KW-1185">Reference proteome</keyword>
<evidence type="ECO:0000313" key="4">
    <source>
        <dbReference type="EMBL" id="GGE01828.1"/>
    </source>
</evidence>
<dbReference type="PANTHER" id="PTHR30328:SF54">
    <property type="entry name" value="HTH-TYPE TRANSCRIPTIONAL REPRESSOR SCO4008"/>
    <property type="match status" value="1"/>
</dbReference>
<dbReference type="SUPFAM" id="SSF46689">
    <property type="entry name" value="Homeodomain-like"/>
    <property type="match status" value="1"/>
</dbReference>
<dbReference type="Gene3D" id="1.10.10.60">
    <property type="entry name" value="Homeodomain-like"/>
    <property type="match status" value="1"/>
</dbReference>
<name>A0A916ZKQ0_9BACL</name>
<sequence>MHSEEPDVKIRLLQAAKKLFAKQGYDGTSVRQICDEAGANVALVSYYFGGKENVFLALFENFFPIGQIEELAKKPSDPVQGVKDIIRGVTEFRMLEPYMVQLLQQEILFNTPRIDVLRKMSFPLWKHLREMLQQGREQGLFRFRSLNNTLMTVLGVIMFHKQTEYFAPILEPEVMDIEALIADMNDFVLSGLHYKLDKNG</sequence>
<evidence type="ECO:0000256" key="1">
    <source>
        <dbReference type="ARBA" id="ARBA00023125"/>
    </source>
</evidence>
<dbReference type="Gene3D" id="1.10.357.10">
    <property type="entry name" value="Tetracycline Repressor, domain 2"/>
    <property type="match status" value="1"/>
</dbReference>
<feature type="domain" description="HTH tetR-type" evidence="3">
    <location>
        <begin position="6"/>
        <end position="66"/>
    </location>
</feature>
<dbReference type="PROSITE" id="PS50977">
    <property type="entry name" value="HTH_TETR_2"/>
    <property type="match status" value="1"/>
</dbReference>
<dbReference type="InterPro" id="IPR001647">
    <property type="entry name" value="HTH_TetR"/>
</dbReference>
<dbReference type="GO" id="GO:0006355">
    <property type="term" value="P:regulation of DNA-templated transcription"/>
    <property type="evidence" value="ECO:0007669"/>
    <property type="project" value="UniProtKB-ARBA"/>
</dbReference>
<dbReference type="GO" id="GO:0003677">
    <property type="term" value="F:DNA binding"/>
    <property type="evidence" value="ECO:0007669"/>
    <property type="project" value="UniProtKB-UniRule"/>
</dbReference>
<dbReference type="Pfam" id="PF17938">
    <property type="entry name" value="TetR_C_29"/>
    <property type="match status" value="1"/>
</dbReference>
<dbReference type="InterPro" id="IPR009057">
    <property type="entry name" value="Homeodomain-like_sf"/>
</dbReference>
<reference evidence="4" key="1">
    <citation type="journal article" date="2014" name="Int. J. Syst. Evol. Microbiol.">
        <title>Complete genome sequence of Corynebacterium casei LMG S-19264T (=DSM 44701T), isolated from a smear-ripened cheese.</title>
        <authorList>
            <consortium name="US DOE Joint Genome Institute (JGI-PGF)"/>
            <person name="Walter F."/>
            <person name="Albersmeier A."/>
            <person name="Kalinowski J."/>
            <person name="Ruckert C."/>
        </authorList>
    </citation>
    <scope>NUCLEOTIDE SEQUENCE</scope>
    <source>
        <strain evidence="4">CGMCC 1.15178</strain>
    </source>
</reference>
<dbReference type="InterPro" id="IPR036271">
    <property type="entry name" value="Tet_transcr_reg_TetR-rel_C_sf"/>
</dbReference>
<dbReference type="InterPro" id="IPR023772">
    <property type="entry name" value="DNA-bd_HTH_TetR-type_CS"/>
</dbReference>
<dbReference type="InterPro" id="IPR041474">
    <property type="entry name" value="NicS_C"/>
</dbReference>
<evidence type="ECO:0000256" key="2">
    <source>
        <dbReference type="PROSITE-ProRule" id="PRU00335"/>
    </source>
</evidence>
<comment type="caution">
    <text evidence="4">The sequence shown here is derived from an EMBL/GenBank/DDBJ whole genome shotgun (WGS) entry which is preliminary data.</text>
</comment>
<feature type="DNA-binding region" description="H-T-H motif" evidence="2">
    <location>
        <begin position="29"/>
        <end position="48"/>
    </location>
</feature>
<accession>A0A916ZKQ0</accession>
<protein>
    <submittedName>
        <fullName evidence="4">TetR family transcriptional regulator</fullName>
    </submittedName>
</protein>
<organism evidence="4 5">
    <name type="scientific">Paenibacillus nasutitermitis</name>
    <dbReference type="NCBI Taxonomy" id="1652958"/>
    <lineage>
        <taxon>Bacteria</taxon>
        <taxon>Bacillati</taxon>
        <taxon>Bacillota</taxon>
        <taxon>Bacilli</taxon>
        <taxon>Bacillales</taxon>
        <taxon>Paenibacillaceae</taxon>
        <taxon>Paenibacillus</taxon>
    </lineage>
</organism>
<dbReference type="PROSITE" id="PS01081">
    <property type="entry name" value="HTH_TETR_1"/>
    <property type="match status" value="1"/>
</dbReference>
<gene>
    <name evidence="4" type="ORF">GCM10010911_71020</name>
</gene>
<dbReference type="Proteomes" id="UP000612456">
    <property type="component" value="Unassembled WGS sequence"/>
</dbReference>
<dbReference type="EMBL" id="BMHP01000017">
    <property type="protein sequence ID" value="GGE01828.1"/>
    <property type="molecule type" value="Genomic_DNA"/>
</dbReference>
<proteinExistence type="predicted"/>
<dbReference type="Pfam" id="PF00440">
    <property type="entry name" value="TetR_N"/>
    <property type="match status" value="1"/>
</dbReference>
<dbReference type="PANTHER" id="PTHR30328">
    <property type="entry name" value="TRANSCRIPTIONAL REPRESSOR"/>
    <property type="match status" value="1"/>
</dbReference>
<dbReference type="RefSeq" id="WP_189000777.1">
    <property type="nucleotide sequence ID" value="NZ_BMHP01000017.1"/>
</dbReference>
<dbReference type="PRINTS" id="PR00455">
    <property type="entry name" value="HTHTETR"/>
</dbReference>
<dbReference type="AlphaFoldDB" id="A0A916ZKQ0"/>
<dbReference type="InterPro" id="IPR050109">
    <property type="entry name" value="HTH-type_TetR-like_transc_reg"/>
</dbReference>
<evidence type="ECO:0000313" key="5">
    <source>
        <dbReference type="Proteomes" id="UP000612456"/>
    </source>
</evidence>
<dbReference type="SUPFAM" id="SSF48498">
    <property type="entry name" value="Tetracyclin repressor-like, C-terminal domain"/>
    <property type="match status" value="1"/>
</dbReference>
<evidence type="ECO:0000259" key="3">
    <source>
        <dbReference type="PROSITE" id="PS50977"/>
    </source>
</evidence>
<reference evidence="4" key="2">
    <citation type="submission" date="2020-09" db="EMBL/GenBank/DDBJ databases">
        <authorList>
            <person name="Sun Q."/>
            <person name="Zhou Y."/>
        </authorList>
    </citation>
    <scope>NUCLEOTIDE SEQUENCE</scope>
    <source>
        <strain evidence="4">CGMCC 1.15178</strain>
    </source>
</reference>
<keyword evidence="1 2" id="KW-0238">DNA-binding</keyword>